<name>A0AAN9FRJ4_CROPI</name>
<evidence type="ECO:0000313" key="1">
    <source>
        <dbReference type="EMBL" id="KAK7276663.1"/>
    </source>
</evidence>
<gene>
    <name evidence="1" type="ORF">RIF29_17807</name>
</gene>
<protein>
    <submittedName>
        <fullName evidence="1">Uncharacterized protein</fullName>
    </submittedName>
</protein>
<dbReference type="Proteomes" id="UP001372338">
    <property type="component" value="Unassembled WGS sequence"/>
</dbReference>
<organism evidence="1 2">
    <name type="scientific">Crotalaria pallida</name>
    <name type="common">Smooth rattlebox</name>
    <name type="synonym">Crotalaria striata</name>
    <dbReference type="NCBI Taxonomy" id="3830"/>
    <lineage>
        <taxon>Eukaryota</taxon>
        <taxon>Viridiplantae</taxon>
        <taxon>Streptophyta</taxon>
        <taxon>Embryophyta</taxon>
        <taxon>Tracheophyta</taxon>
        <taxon>Spermatophyta</taxon>
        <taxon>Magnoliopsida</taxon>
        <taxon>eudicotyledons</taxon>
        <taxon>Gunneridae</taxon>
        <taxon>Pentapetalae</taxon>
        <taxon>rosids</taxon>
        <taxon>fabids</taxon>
        <taxon>Fabales</taxon>
        <taxon>Fabaceae</taxon>
        <taxon>Papilionoideae</taxon>
        <taxon>50 kb inversion clade</taxon>
        <taxon>genistoids sensu lato</taxon>
        <taxon>core genistoids</taxon>
        <taxon>Crotalarieae</taxon>
        <taxon>Crotalaria</taxon>
    </lineage>
</organism>
<reference evidence="1 2" key="1">
    <citation type="submission" date="2024-01" db="EMBL/GenBank/DDBJ databases">
        <title>The genomes of 5 underutilized Papilionoideae crops provide insights into root nodulation and disease resistanc.</title>
        <authorList>
            <person name="Yuan L."/>
        </authorList>
    </citation>
    <scope>NUCLEOTIDE SEQUENCE [LARGE SCALE GENOMIC DNA]</scope>
    <source>
        <strain evidence="1">ZHUSHIDOU_FW_LH</strain>
        <tissue evidence="1">Leaf</tissue>
    </source>
</reference>
<dbReference type="AlphaFoldDB" id="A0AAN9FRJ4"/>
<accession>A0AAN9FRJ4</accession>
<sequence length="117" mass="13017">MPQLYGMNSGDFNKDRKKEVVERKNTLSTLTPIGPLKLTHTPHYPISFIHSQFTLRSQNTNALSSSPLLFFSPFSLSLSLSLSLATQTLTNQPPNLLSTFSTTSSLSLDLISQVFRQ</sequence>
<evidence type="ECO:0000313" key="2">
    <source>
        <dbReference type="Proteomes" id="UP001372338"/>
    </source>
</evidence>
<comment type="caution">
    <text evidence="1">The sequence shown here is derived from an EMBL/GenBank/DDBJ whole genome shotgun (WGS) entry which is preliminary data.</text>
</comment>
<dbReference type="EMBL" id="JAYWIO010000003">
    <property type="protein sequence ID" value="KAK7276663.1"/>
    <property type="molecule type" value="Genomic_DNA"/>
</dbReference>
<keyword evidence="2" id="KW-1185">Reference proteome</keyword>
<proteinExistence type="predicted"/>